<dbReference type="Pfam" id="PF03965">
    <property type="entry name" value="Penicillinase_R"/>
    <property type="match status" value="1"/>
</dbReference>
<evidence type="ECO:0000313" key="6">
    <source>
        <dbReference type="Proteomes" id="UP001200741"/>
    </source>
</evidence>
<comment type="similarity">
    <text evidence="1">Belongs to the BlaI transcriptional regulatory family.</text>
</comment>
<evidence type="ECO:0000256" key="4">
    <source>
        <dbReference type="ARBA" id="ARBA00023163"/>
    </source>
</evidence>
<comment type="caution">
    <text evidence="5">The sequence shown here is derived from an EMBL/GenBank/DDBJ whole genome shotgun (WGS) entry which is preliminary data.</text>
</comment>
<evidence type="ECO:0000256" key="1">
    <source>
        <dbReference type="ARBA" id="ARBA00011046"/>
    </source>
</evidence>
<evidence type="ECO:0000256" key="3">
    <source>
        <dbReference type="ARBA" id="ARBA00023125"/>
    </source>
</evidence>
<keyword evidence="3" id="KW-0238">DNA-binding</keyword>
<gene>
    <name evidence="5" type="ORF">LXT13_04035</name>
</gene>
<dbReference type="PIRSF" id="PIRSF019455">
    <property type="entry name" value="CopR_AtkY"/>
    <property type="match status" value="1"/>
</dbReference>
<protein>
    <submittedName>
        <fullName evidence="5">BlaI/MecI/CopY family transcriptional regulator</fullName>
    </submittedName>
</protein>
<dbReference type="InterPro" id="IPR005650">
    <property type="entry name" value="BlaI_family"/>
</dbReference>
<dbReference type="InterPro" id="IPR036390">
    <property type="entry name" value="WH_DNA-bd_sf"/>
</dbReference>
<reference evidence="5 6" key="1">
    <citation type="submission" date="2021-12" db="EMBL/GenBank/DDBJ databases">
        <title>Genome seq of P8.</title>
        <authorList>
            <person name="Seo T."/>
        </authorList>
    </citation>
    <scope>NUCLEOTIDE SEQUENCE [LARGE SCALE GENOMIC DNA]</scope>
    <source>
        <strain evidence="5 6">P8</strain>
    </source>
</reference>
<keyword evidence="2" id="KW-0805">Transcription regulation</keyword>
<proteinExistence type="inferred from homology"/>
<dbReference type="Gene3D" id="1.10.10.10">
    <property type="entry name" value="Winged helix-like DNA-binding domain superfamily/Winged helix DNA-binding domain"/>
    <property type="match status" value="1"/>
</dbReference>
<dbReference type="EMBL" id="JAJTWU010000002">
    <property type="protein sequence ID" value="MCE4553614.1"/>
    <property type="molecule type" value="Genomic_DNA"/>
</dbReference>
<sequence length="133" mass="14941">MTMPTVPHPTEGELAILHVLWDRACPCTVREVHDALLRHKDTAYTTVLKMLTIMADKGLVQRDESGRSHRYAAVYAQPAVQSVMVKDLLRRAFAGSALQLVQRALDVDKPSRDELEAIERLIAEAKAARRRRG</sequence>
<keyword evidence="6" id="KW-1185">Reference proteome</keyword>
<dbReference type="RefSeq" id="WP_233370329.1">
    <property type="nucleotide sequence ID" value="NZ_JAJTWU010000002.1"/>
</dbReference>
<name>A0ABS8XLC5_9BURK</name>
<evidence type="ECO:0000256" key="2">
    <source>
        <dbReference type="ARBA" id="ARBA00023015"/>
    </source>
</evidence>
<accession>A0ABS8XLC5</accession>
<dbReference type="InterPro" id="IPR036388">
    <property type="entry name" value="WH-like_DNA-bd_sf"/>
</dbReference>
<organism evidence="5 6">
    <name type="scientific">Pelomonas cellulosilytica</name>
    <dbReference type="NCBI Taxonomy" id="2906762"/>
    <lineage>
        <taxon>Bacteria</taxon>
        <taxon>Pseudomonadati</taxon>
        <taxon>Pseudomonadota</taxon>
        <taxon>Betaproteobacteria</taxon>
        <taxon>Burkholderiales</taxon>
        <taxon>Sphaerotilaceae</taxon>
        <taxon>Roseateles</taxon>
    </lineage>
</organism>
<dbReference type="SUPFAM" id="SSF46785">
    <property type="entry name" value="Winged helix' DNA-binding domain"/>
    <property type="match status" value="1"/>
</dbReference>
<keyword evidence="4" id="KW-0804">Transcription</keyword>
<dbReference type="Proteomes" id="UP001200741">
    <property type="component" value="Unassembled WGS sequence"/>
</dbReference>
<evidence type="ECO:0000313" key="5">
    <source>
        <dbReference type="EMBL" id="MCE4553614.1"/>
    </source>
</evidence>